<gene>
    <name evidence="1" type="ORF">K3G42_028305</name>
</gene>
<dbReference type="EMBL" id="CM037614">
    <property type="protein sequence ID" value="KAH8017321.1"/>
    <property type="molecule type" value="Genomic_DNA"/>
</dbReference>
<protein>
    <submittedName>
        <fullName evidence="1">Uncharacterized protein</fullName>
    </submittedName>
</protein>
<reference evidence="1" key="1">
    <citation type="submission" date="2021-08" db="EMBL/GenBank/DDBJ databases">
        <title>The first chromosome-level gecko genome reveals the dynamic sex chromosomes of Neotropical dwarf geckos (Sphaerodactylidae: Sphaerodactylus).</title>
        <authorList>
            <person name="Pinto B.J."/>
            <person name="Keating S.E."/>
            <person name="Gamble T."/>
        </authorList>
    </citation>
    <scope>NUCLEOTIDE SEQUENCE</scope>
    <source>
        <strain evidence="1">TG3544</strain>
    </source>
</reference>
<proteinExistence type="predicted"/>
<evidence type="ECO:0000313" key="2">
    <source>
        <dbReference type="Proteomes" id="UP000827872"/>
    </source>
</evidence>
<keyword evidence="2" id="KW-1185">Reference proteome</keyword>
<organism evidence="1 2">
    <name type="scientific">Sphaerodactylus townsendi</name>
    <dbReference type="NCBI Taxonomy" id="933632"/>
    <lineage>
        <taxon>Eukaryota</taxon>
        <taxon>Metazoa</taxon>
        <taxon>Chordata</taxon>
        <taxon>Craniata</taxon>
        <taxon>Vertebrata</taxon>
        <taxon>Euteleostomi</taxon>
        <taxon>Lepidosauria</taxon>
        <taxon>Squamata</taxon>
        <taxon>Bifurcata</taxon>
        <taxon>Gekkota</taxon>
        <taxon>Sphaerodactylidae</taxon>
        <taxon>Sphaerodactylus</taxon>
    </lineage>
</organism>
<sequence>MGNCCQKHCACLEPYVSWLFHVCNCRSSDKYKTESVICNPIVISPPGPLGPPERNGGDNDRDLPPVPPPEQNCNFVALFDYQARTEDDLSFQAGDKLEVLDMSHEGWWFAKLLLENGFARPGQKLQGYIPSNYVAAERSIEAEPNNDELCVEIIMYVLPGLYIWLRYY</sequence>
<dbReference type="Proteomes" id="UP000827872">
    <property type="component" value="Linkage Group LG01"/>
</dbReference>
<accession>A0ACB8GCK5</accession>
<comment type="caution">
    <text evidence="1">The sequence shown here is derived from an EMBL/GenBank/DDBJ whole genome shotgun (WGS) entry which is preliminary data.</text>
</comment>
<name>A0ACB8GCK5_9SAUR</name>
<evidence type="ECO:0000313" key="1">
    <source>
        <dbReference type="EMBL" id="KAH8017321.1"/>
    </source>
</evidence>